<accession>A0A5D0XU31</accession>
<comment type="caution">
    <text evidence="3">The sequence shown here is derived from an EMBL/GenBank/DDBJ whole genome shotgun (WGS) entry which is preliminary data.</text>
</comment>
<feature type="compositionally biased region" description="Polar residues" evidence="1">
    <location>
        <begin position="310"/>
        <end position="323"/>
    </location>
</feature>
<feature type="transmembrane region" description="Helical" evidence="2">
    <location>
        <begin position="76"/>
        <end position="103"/>
    </location>
</feature>
<feature type="compositionally biased region" description="Basic and acidic residues" evidence="1">
    <location>
        <begin position="231"/>
        <end position="243"/>
    </location>
</feature>
<sequence length="506" mass="52021">MARVDAGDRRRDVLRAGGKTCNEREYTMSQAFTGEPGAPAPVADDDRGDPGAAEPDENGATGPSRALLGPFTLREVVFGGGVLVMFVGTLLPFIGGALGYVNFWNTAPLFYIGIGILLPVAACALLVGRRTGRSGLRVGSLSVDQFASVTAVLAASYFFLQTVTVFGLGSLLGLIGSLALIATTVVGPYLPVIRNDFLDRPEVPAHRLARPVTAARERPAKPPKASLESVSEVRSDTSSDDHSTSSPVLGDDASIGAEPDHRNGINPAVAIPRQNGAGLYGAGAAGAVGAGVAASGQSGLASEEADFGGTDSTGRGATGSDSAGQKPRATAEGSHAVVRDTGGDDLVAPAATGTDMSDAVGDAASDTDAAAAADGATSTTRSPVTPVTPVDETGSDGVIDVDGPEVQENGSGPLEDAAEESDRRETITATRSAQDEEPVVEAFWFAVGSPRPVLDEQSGRELFILEPGDWEVGIEDRGNEFLVQDKRTGMVGILQDLRNIERAPRD</sequence>
<keyword evidence="2" id="KW-0472">Membrane</keyword>
<feature type="compositionally biased region" description="Low complexity" evidence="1">
    <location>
        <begin position="357"/>
        <end position="390"/>
    </location>
</feature>
<keyword evidence="4" id="KW-1185">Reference proteome</keyword>
<name>A0A5D0XU31_9MICC</name>
<keyword evidence="2" id="KW-1133">Transmembrane helix</keyword>
<keyword evidence="2" id="KW-0812">Transmembrane</keyword>
<evidence type="ECO:0000256" key="1">
    <source>
        <dbReference type="SAM" id="MobiDB-lite"/>
    </source>
</evidence>
<proteinExistence type="predicted"/>
<dbReference type="RefSeq" id="WP_222861820.1">
    <property type="nucleotide sequence ID" value="NZ_VSLD01000001.1"/>
</dbReference>
<feature type="region of interest" description="Disordered" evidence="1">
    <location>
        <begin position="209"/>
        <end position="269"/>
    </location>
</feature>
<gene>
    <name evidence="3" type="ORF">FQ377_01880</name>
</gene>
<feature type="transmembrane region" description="Helical" evidence="2">
    <location>
        <begin position="166"/>
        <end position="190"/>
    </location>
</feature>
<feature type="transmembrane region" description="Helical" evidence="2">
    <location>
        <begin position="109"/>
        <end position="128"/>
    </location>
</feature>
<evidence type="ECO:0000313" key="3">
    <source>
        <dbReference type="EMBL" id="TYD00234.1"/>
    </source>
</evidence>
<evidence type="ECO:0000256" key="2">
    <source>
        <dbReference type="SAM" id="Phobius"/>
    </source>
</evidence>
<dbReference type="Proteomes" id="UP000323410">
    <property type="component" value="Unassembled WGS sequence"/>
</dbReference>
<protein>
    <submittedName>
        <fullName evidence="3">Uncharacterized protein</fullName>
    </submittedName>
</protein>
<evidence type="ECO:0000313" key="4">
    <source>
        <dbReference type="Proteomes" id="UP000323410"/>
    </source>
</evidence>
<organism evidence="3 4">
    <name type="scientific">Arthrobacter echini</name>
    <dbReference type="NCBI Taxonomy" id="1529066"/>
    <lineage>
        <taxon>Bacteria</taxon>
        <taxon>Bacillati</taxon>
        <taxon>Actinomycetota</taxon>
        <taxon>Actinomycetes</taxon>
        <taxon>Micrococcales</taxon>
        <taxon>Micrococcaceae</taxon>
        <taxon>Arthrobacter</taxon>
    </lineage>
</organism>
<feature type="region of interest" description="Disordered" evidence="1">
    <location>
        <begin position="25"/>
        <end position="64"/>
    </location>
</feature>
<reference evidence="3 4" key="1">
    <citation type="submission" date="2019-08" db="EMBL/GenBank/DDBJ databases">
        <title>Genone of Arthrobacter echini P9.</title>
        <authorList>
            <person name="Bowman J.P."/>
        </authorList>
    </citation>
    <scope>NUCLEOTIDE SEQUENCE [LARGE SCALE GENOMIC DNA]</scope>
    <source>
        <strain evidence="3 4">P9</strain>
    </source>
</reference>
<dbReference type="AlphaFoldDB" id="A0A5D0XU31"/>
<feature type="region of interest" description="Disordered" evidence="1">
    <location>
        <begin position="302"/>
        <end position="423"/>
    </location>
</feature>
<dbReference type="EMBL" id="VSLD01000001">
    <property type="protein sequence ID" value="TYD00234.1"/>
    <property type="molecule type" value="Genomic_DNA"/>
</dbReference>